<proteinExistence type="predicted"/>
<sequence length="232" mass="25534">MPDPITITATVLAGASVVQVVQIAGGYKAGPHTTGQYAKAGAAFMDHTMEMLTDPVLSNVIPATERAVMFQTHENLQISRNVVEESTTSFFKSLRHHFDAKEFFKDAEALYNMVHVSSHKALAAAGKQAAQAEMAMNNRRQIMSNATPNPPTQIEYYAGSISEDKNASLEITSQSSTKPSLHPLEMEEFPMQTITGGGSHLHGFQQQEHFVSNSNRVNTECLQKRTDRLRVK</sequence>
<dbReference type="AlphaFoldDB" id="A0A9P5TEI9"/>
<comment type="caution">
    <text evidence="1">The sequence shown here is derived from an EMBL/GenBank/DDBJ whole genome shotgun (WGS) entry which is preliminary data.</text>
</comment>
<reference evidence="1" key="1">
    <citation type="submission" date="2020-11" db="EMBL/GenBank/DDBJ databases">
        <authorList>
            <consortium name="DOE Joint Genome Institute"/>
            <person name="Ahrendt S."/>
            <person name="Riley R."/>
            <person name="Andreopoulos W."/>
            <person name="LaButti K."/>
            <person name="Pangilinan J."/>
            <person name="Ruiz-duenas F.J."/>
            <person name="Barrasa J.M."/>
            <person name="Sanchez-Garcia M."/>
            <person name="Camarero S."/>
            <person name="Miyauchi S."/>
            <person name="Serrano A."/>
            <person name="Linde D."/>
            <person name="Babiker R."/>
            <person name="Drula E."/>
            <person name="Ayuso-Fernandez I."/>
            <person name="Pacheco R."/>
            <person name="Padilla G."/>
            <person name="Ferreira P."/>
            <person name="Barriuso J."/>
            <person name="Kellner H."/>
            <person name="Castanera R."/>
            <person name="Alfaro M."/>
            <person name="Ramirez L."/>
            <person name="Pisabarro A.G."/>
            <person name="Kuo A."/>
            <person name="Tritt A."/>
            <person name="Lipzen A."/>
            <person name="He G."/>
            <person name="Yan M."/>
            <person name="Ng V."/>
            <person name="Cullen D."/>
            <person name="Martin F."/>
            <person name="Rosso M.-N."/>
            <person name="Henrissat B."/>
            <person name="Hibbett D."/>
            <person name="Martinez A.T."/>
            <person name="Grigoriev I.V."/>
        </authorList>
    </citation>
    <scope>NUCLEOTIDE SEQUENCE</scope>
    <source>
        <strain evidence="1">AH 44721</strain>
    </source>
</reference>
<organism evidence="1 2">
    <name type="scientific">Gymnopilus junonius</name>
    <name type="common">Spectacular rustgill mushroom</name>
    <name type="synonym">Gymnopilus spectabilis subsp. junonius</name>
    <dbReference type="NCBI Taxonomy" id="109634"/>
    <lineage>
        <taxon>Eukaryota</taxon>
        <taxon>Fungi</taxon>
        <taxon>Dikarya</taxon>
        <taxon>Basidiomycota</taxon>
        <taxon>Agaricomycotina</taxon>
        <taxon>Agaricomycetes</taxon>
        <taxon>Agaricomycetidae</taxon>
        <taxon>Agaricales</taxon>
        <taxon>Agaricineae</taxon>
        <taxon>Hymenogastraceae</taxon>
        <taxon>Gymnopilus</taxon>
    </lineage>
</organism>
<gene>
    <name evidence="1" type="ORF">CPB84DRAFT_1804614</name>
</gene>
<evidence type="ECO:0000313" key="2">
    <source>
        <dbReference type="Proteomes" id="UP000724874"/>
    </source>
</evidence>
<accession>A0A9P5TEI9</accession>
<dbReference type="EMBL" id="JADNYJ010000454">
    <property type="protein sequence ID" value="KAF8869387.1"/>
    <property type="molecule type" value="Genomic_DNA"/>
</dbReference>
<name>A0A9P5TEI9_GYMJU</name>
<protein>
    <submittedName>
        <fullName evidence="1">Uncharacterized protein</fullName>
    </submittedName>
</protein>
<keyword evidence="2" id="KW-1185">Reference proteome</keyword>
<dbReference type="Proteomes" id="UP000724874">
    <property type="component" value="Unassembled WGS sequence"/>
</dbReference>
<evidence type="ECO:0000313" key="1">
    <source>
        <dbReference type="EMBL" id="KAF8869387.1"/>
    </source>
</evidence>